<evidence type="ECO:0000313" key="2">
    <source>
        <dbReference type="Proteomes" id="UP000646827"/>
    </source>
</evidence>
<proteinExistence type="predicted"/>
<accession>A0A8H7VM80</accession>
<reference evidence="1 2" key="1">
    <citation type="submission" date="2020-12" db="EMBL/GenBank/DDBJ databases">
        <title>Metabolic potential, ecology and presence of endohyphal bacteria is reflected in genomic diversity of Mucoromycotina.</title>
        <authorList>
            <person name="Muszewska A."/>
            <person name="Okrasinska A."/>
            <person name="Steczkiewicz K."/>
            <person name="Drgas O."/>
            <person name="Orlowska M."/>
            <person name="Perlinska-Lenart U."/>
            <person name="Aleksandrzak-Piekarczyk T."/>
            <person name="Szatraj K."/>
            <person name="Zielenkiewicz U."/>
            <person name="Pilsyk S."/>
            <person name="Malc E."/>
            <person name="Mieczkowski P."/>
            <person name="Kruszewska J.S."/>
            <person name="Biernat P."/>
            <person name="Pawlowska J."/>
        </authorList>
    </citation>
    <scope>NUCLEOTIDE SEQUENCE [LARGE SCALE GENOMIC DNA]</scope>
    <source>
        <strain evidence="1 2">CBS 142.35</strain>
    </source>
</reference>
<dbReference type="EMBL" id="JAEPRB010000165">
    <property type="protein sequence ID" value="KAG2219774.1"/>
    <property type="molecule type" value="Genomic_DNA"/>
</dbReference>
<organism evidence="1 2">
    <name type="scientific">Circinella minor</name>
    <dbReference type="NCBI Taxonomy" id="1195481"/>
    <lineage>
        <taxon>Eukaryota</taxon>
        <taxon>Fungi</taxon>
        <taxon>Fungi incertae sedis</taxon>
        <taxon>Mucoromycota</taxon>
        <taxon>Mucoromycotina</taxon>
        <taxon>Mucoromycetes</taxon>
        <taxon>Mucorales</taxon>
        <taxon>Lichtheimiaceae</taxon>
        <taxon>Circinella</taxon>
    </lineage>
</organism>
<evidence type="ECO:0000313" key="1">
    <source>
        <dbReference type="EMBL" id="KAG2219774.1"/>
    </source>
</evidence>
<keyword evidence="2" id="KW-1185">Reference proteome</keyword>
<sequence>MFLPSSINELGIFKDRLEASVIWHNFMEDQIKIIENAELRSNLVSATINLYNDEDEDDTTALPTIFFTPKHKQPKKTSIW</sequence>
<dbReference type="AlphaFoldDB" id="A0A8H7VM80"/>
<name>A0A8H7VM80_9FUNG</name>
<protein>
    <submittedName>
        <fullName evidence="1">Uncharacterized protein</fullName>
    </submittedName>
</protein>
<gene>
    <name evidence="1" type="ORF">INT45_008605</name>
</gene>
<comment type="caution">
    <text evidence="1">The sequence shown here is derived from an EMBL/GenBank/DDBJ whole genome shotgun (WGS) entry which is preliminary data.</text>
</comment>
<dbReference type="Proteomes" id="UP000646827">
    <property type="component" value="Unassembled WGS sequence"/>
</dbReference>